<name>X1BWY5_9ZZZZ</name>
<accession>X1BWY5</accession>
<dbReference type="AlphaFoldDB" id="X1BWY5"/>
<sequence>MKKIIIVGGVVIATIMLVIGAVYVASGDKWVDDWDEDPDVPGETMGNWGIELWVIYEDGTEESLTLINKNPISQMQHGMSVWVGDQKISAIKYVISAKATGTGADTVTFDRNSMDFDIVSKSGTTIKKTYHWTLDWGSNRYKSIDVDGEWHEIFADKWIPTTRIYTAVNGDYKAHFTMVDNVQYKIDNGDWKSDIGKPSSVYLEYEVKSDGAQIVINFNAGTSGTS</sequence>
<dbReference type="EMBL" id="BART01011760">
    <property type="protein sequence ID" value="GAG88698.1"/>
    <property type="molecule type" value="Genomic_DNA"/>
</dbReference>
<comment type="caution">
    <text evidence="1">The sequence shown here is derived from an EMBL/GenBank/DDBJ whole genome shotgun (WGS) entry which is preliminary data.</text>
</comment>
<evidence type="ECO:0000313" key="1">
    <source>
        <dbReference type="EMBL" id="GAG88698.1"/>
    </source>
</evidence>
<organism evidence="1">
    <name type="scientific">marine sediment metagenome</name>
    <dbReference type="NCBI Taxonomy" id="412755"/>
    <lineage>
        <taxon>unclassified sequences</taxon>
        <taxon>metagenomes</taxon>
        <taxon>ecological metagenomes</taxon>
    </lineage>
</organism>
<gene>
    <name evidence="1" type="ORF">S01H4_24877</name>
</gene>
<reference evidence="1" key="1">
    <citation type="journal article" date="2014" name="Front. Microbiol.">
        <title>High frequency of phylogenetically diverse reductive dehalogenase-homologous genes in deep subseafloor sedimentary metagenomes.</title>
        <authorList>
            <person name="Kawai M."/>
            <person name="Futagami T."/>
            <person name="Toyoda A."/>
            <person name="Takaki Y."/>
            <person name="Nishi S."/>
            <person name="Hori S."/>
            <person name="Arai W."/>
            <person name="Tsubouchi T."/>
            <person name="Morono Y."/>
            <person name="Uchiyama I."/>
            <person name="Ito T."/>
            <person name="Fujiyama A."/>
            <person name="Inagaki F."/>
            <person name="Takami H."/>
        </authorList>
    </citation>
    <scope>NUCLEOTIDE SEQUENCE</scope>
    <source>
        <strain evidence="1">Expedition CK06-06</strain>
    </source>
</reference>
<protein>
    <submittedName>
        <fullName evidence="1">Uncharacterized protein</fullName>
    </submittedName>
</protein>
<proteinExistence type="predicted"/>